<dbReference type="OrthoDB" id="9799835at2"/>
<comment type="similarity">
    <text evidence="2 5">Belongs to the bacterial histone-like protein family.</text>
</comment>
<reference evidence="6 7" key="1">
    <citation type="submission" date="2016-12" db="EMBL/GenBank/DDBJ databases">
        <authorList>
            <person name="Song W.-J."/>
            <person name="Kurnit D.M."/>
        </authorList>
    </citation>
    <scope>NUCLEOTIDE SEQUENCE [LARGE SCALE GENOMIC DNA]</scope>
    <source>
        <strain evidence="6 7">DSM 19599</strain>
    </source>
</reference>
<proteinExistence type="inferred from homology"/>
<dbReference type="InterPro" id="IPR010992">
    <property type="entry name" value="IHF-like_DNA-bd_dom_sf"/>
</dbReference>
<dbReference type="FunFam" id="4.10.520.10:FF:000001">
    <property type="entry name" value="DNA-binding protein HU"/>
    <property type="match status" value="1"/>
</dbReference>
<dbReference type="SUPFAM" id="SSF47729">
    <property type="entry name" value="IHF-like DNA-binding proteins"/>
    <property type="match status" value="1"/>
</dbReference>
<dbReference type="CDD" id="cd13831">
    <property type="entry name" value="HU"/>
    <property type="match status" value="1"/>
</dbReference>
<dbReference type="Proteomes" id="UP000186406">
    <property type="component" value="Unassembled WGS sequence"/>
</dbReference>
<dbReference type="PANTHER" id="PTHR33175:SF3">
    <property type="entry name" value="DNA-BINDING PROTEIN HU-BETA"/>
    <property type="match status" value="1"/>
</dbReference>
<evidence type="ECO:0000256" key="5">
    <source>
        <dbReference type="RuleBase" id="RU003939"/>
    </source>
</evidence>
<dbReference type="SMART" id="SM00411">
    <property type="entry name" value="BHL"/>
    <property type="match status" value="1"/>
</dbReference>
<keyword evidence="3" id="KW-0226">DNA condensation</keyword>
<dbReference type="GO" id="GO:0030527">
    <property type="term" value="F:structural constituent of chromatin"/>
    <property type="evidence" value="ECO:0007669"/>
    <property type="project" value="InterPro"/>
</dbReference>
<keyword evidence="4 6" id="KW-0238">DNA-binding</keyword>
<dbReference type="GO" id="GO:0005829">
    <property type="term" value="C:cytosol"/>
    <property type="evidence" value="ECO:0007669"/>
    <property type="project" value="UniProtKB-ARBA"/>
</dbReference>
<dbReference type="GO" id="GO:0006351">
    <property type="term" value="P:DNA-templated transcription"/>
    <property type="evidence" value="ECO:0007669"/>
    <property type="project" value="UniProtKB-ARBA"/>
</dbReference>
<dbReference type="InterPro" id="IPR000119">
    <property type="entry name" value="Hist_DNA-bd"/>
</dbReference>
<dbReference type="Pfam" id="PF00216">
    <property type="entry name" value="Bac_DNA_binding"/>
    <property type="match status" value="1"/>
</dbReference>
<keyword evidence="7" id="KW-1185">Reference proteome</keyword>
<dbReference type="Gene3D" id="4.10.520.10">
    <property type="entry name" value="IHF-like DNA-binding proteins"/>
    <property type="match status" value="1"/>
</dbReference>
<evidence type="ECO:0000256" key="1">
    <source>
        <dbReference type="ARBA" id="ARBA00003819"/>
    </source>
</evidence>
<evidence type="ECO:0000256" key="2">
    <source>
        <dbReference type="ARBA" id="ARBA00010529"/>
    </source>
</evidence>
<dbReference type="GO" id="GO:1990103">
    <property type="term" value="C:DnaA-HU complex"/>
    <property type="evidence" value="ECO:0007669"/>
    <property type="project" value="UniProtKB-ARBA"/>
</dbReference>
<organism evidence="6 7">
    <name type="scientific">Pseudoxanthobacter soli DSM 19599</name>
    <dbReference type="NCBI Taxonomy" id="1123029"/>
    <lineage>
        <taxon>Bacteria</taxon>
        <taxon>Pseudomonadati</taxon>
        <taxon>Pseudomonadota</taxon>
        <taxon>Alphaproteobacteria</taxon>
        <taxon>Hyphomicrobiales</taxon>
        <taxon>Segnochrobactraceae</taxon>
        <taxon>Pseudoxanthobacter</taxon>
    </lineage>
</organism>
<evidence type="ECO:0000313" key="6">
    <source>
        <dbReference type="EMBL" id="SHO67108.1"/>
    </source>
</evidence>
<dbReference type="STRING" id="1123029.SAMN02745172_03773"/>
<dbReference type="EMBL" id="FRXO01000010">
    <property type="protein sequence ID" value="SHO67108.1"/>
    <property type="molecule type" value="Genomic_DNA"/>
</dbReference>
<protein>
    <submittedName>
        <fullName evidence="6">DNA-binding protein HU-beta</fullName>
    </submittedName>
</protein>
<sequence>MTNGKANRFSKNELTAAVAEKAGLTKADATKAVDAAFDAIVEALVKGDEVRIVGFGTFAVSERAASTGRDPRTGESIDIPAAKVPKFKAGKPLKDAVNA</sequence>
<dbReference type="GO" id="GO:0003677">
    <property type="term" value="F:DNA binding"/>
    <property type="evidence" value="ECO:0007669"/>
    <property type="project" value="UniProtKB-KW"/>
</dbReference>
<dbReference type="PRINTS" id="PR01727">
    <property type="entry name" value="DNABINDINGHU"/>
</dbReference>
<dbReference type="GO" id="GO:1990178">
    <property type="term" value="C:HU-DNA complex"/>
    <property type="evidence" value="ECO:0007669"/>
    <property type="project" value="UniProtKB-ARBA"/>
</dbReference>
<dbReference type="GO" id="GO:0006270">
    <property type="term" value="P:DNA replication initiation"/>
    <property type="evidence" value="ECO:0007669"/>
    <property type="project" value="UniProtKB-ARBA"/>
</dbReference>
<accession>A0A1M7ZQB6</accession>
<comment type="function">
    <text evidence="1">Histone-like DNA-binding protein which is capable of wrapping DNA to stabilize it, and thus to prevent its denaturation under extreme environmental conditions.</text>
</comment>
<dbReference type="GO" id="GO:0030261">
    <property type="term" value="P:chromosome condensation"/>
    <property type="evidence" value="ECO:0007669"/>
    <property type="project" value="UniProtKB-KW"/>
</dbReference>
<dbReference type="RefSeq" id="WP_073631600.1">
    <property type="nucleotide sequence ID" value="NZ_FRXO01000010.1"/>
</dbReference>
<dbReference type="GO" id="GO:0042802">
    <property type="term" value="F:identical protein binding"/>
    <property type="evidence" value="ECO:0007669"/>
    <property type="project" value="UniProtKB-ARBA"/>
</dbReference>
<gene>
    <name evidence="6" type="ORF">SAMN02745172_03773</name>
</gene>
<dbReference type="AlphaFoldDB" id="A0A1M7ZQB6"/>
<evidence type="ECO:0000313" key="7">
    <source>
        <dbReference type="Proteomes" id="UP000186406"/>
    </source>
</evidence>
<evidence type="ECO:0000256" key="4">
    <source>
        <dbReference type="ARBA" id="ARBA00023125"/>
    </source>
</evidence>
<dbReference type="PANTHER" id="PTHR33175">
    <property type="entry name" value="DNA-BINDING PROTEIN HU"/>
    <property type="match status" value="1"/>
</dbReference>
<name>A0A1M7ZQB6_9HYPH</name>
<evidence type="ECO:0000256" key="3">
    <source>
        <dbReference type="ARBA" id="ARBA00023067"/>
    </source>
</evidence>